<dbReference type="Pfam" id="PF07311">
    <property type="entry name" value="Dodecin"/>
    <property type="match status" value="1"/>
</dbReference>
<dbReference type="RefSeq" id="WP_188966946.1">
    <property type="nucleotide sequence ID" value="NZ_BMKW01000004.1"/>
</dbReference>
<dbReference type="Gene3D" id="3.30.1660.10">
    <property type="entry name" value="Flavin-binding protein dodecin"/>
    <property type="match status" value="1"/>
</dbReference>
<dbReference type="Proteomes" id="UP000661507">
    <property type="component" value="Unassembled WGS sequence"/>
</dbReference>
<name>A0A917KHY1_9PROT</name>
<organism evidence="1 2">
    <name type="scientific">Neoroseomonas lacus</name>
    <dbReference type="NCBI Taxonomy" id="287609"/>
    <lineage>
        <taxon>Bacteria</taxon>
        <taxon>Pseudomonadati</taxon>
        <taxon>Pseudomonadota</taxon>
        <taxon>Alphaproteobacteria</taxon>
        <taxon>Acetobacterales</taxon>
        <taxon>Acetobacteraceae</taxon>
        <taxon>Neoroseomonas</taxon>
    </lineage>
</organism>
<comment type="caution">
    <text evidence="1">The sequence shown here is derived from an EMBL/GenBank/DDBJ whole genome shotgun (WGS) entry which is preliminary data.</text>
</comment>
<evidence type="ECO:0008006" key="3">
    <source>
        <dbReference type="Google" id="ProtNLM"/>
    </source>
</evidence>
<sequence length="70" mass="7867">MEDEVVYRRTDLVGSSKKSVSDAIETAIGRAAKTLRHIEWFEVGEIRGRVQDGKVAQYQVSIKVGFRVEA</sequence>
<dbReference type="PANTHER" id="PTHR39324:SF1">
    <property type="entry name" value="CALCIUM DODECIN"/>
    <property type="match status" value="1"/>
</dbReference>
<dbReference type="InterPro" id="IPR050049">
    <property type="entry name" value="Dodecin_bact"/>
</dbReference>
<dbReference type="InterPro" id="IPR009923">
    <property type="entry name" value="Dodecin"/>
</dbReference>
<dbReference type="AlphaFoldDB" id="A0A917KHY1"/>
<dbReference type="EMBL" id="BMKW01000004">
    <property type="protein sequence ID" value="GGJ13151.1"/>
    <property type="molecule type" value="Genomic_DNA"/>
</dbReference>
<evidence type="ECO:0000313" key="2">
    <source>
        <dbReference type="Proteomes" id="UP000661507"/>
    </source>
</evidence>
<reference evidence="1" key="2">
    <citation type="submission" date="2020-09" db="EMBL/GenBank/DDBJ databases">
        <authorList>
            <person name="Sun Q."/>
            <person name="Zhou Y."/>
        </authorList>
    </citation>
    <scope>NUCLEOTIDE SEQUENCE</scope>
    <source>
        <strain evidence="1">CGMCC 1.3617</strain>
    </source>
</reference>
<evidence type="ECO:0000313" key="1">
    <source>
        <dbReference type="EMBL" id="GGJ13151.1"/>
    </source>
</evidence>
<reference evidence="1" key="1">
    <citation type="journal article" date="2014" name="Int. J. Syst. Evol. Microbiol.">
        <title>Complete genome sequence of Corynebacterium casei LMG S-19264T (=DSM 44701T), isolated from a smear-ripened cheese.</title>
        <authorList>
            <consortium name="US DOE Joint Genome Institute (JGI-PGF)"/>
            <person name="Walter F."/>
            <person name="Albersmeier A."/>
            <person name="Kalinowski J."/>
            <person name="Ruckert C."/>
        </authorList>
    </citation>
    <scope>NUCLEOTIDE SEQUENCE</scope>
    <source>
        <strain evidence="1">CGMCC 1.3617</strain>
    </source>
</reference>
<dbReference type="InterPro" id="IPR036694">
    <property type="entry name" value="Dodecin-like_sf"/>
</dbReference>
<keyword evidence="2" id="KW-1185">Reference proteome</keyword>
<dbReference type="PANTHER" id="PTHR39324">
    <property type="entry name" value="CALCIUM DODECIN"/>
    <property type="match status" value="1"/>
</dbReference>
<dbReference type="NCBIfam" id="NF043052">
    <property type="entry name" value="DodecBact"/>
    <property type="match status" value="1"/>
</dbReference>
<gene>
    <name evidence="1" type="ORF">GCM10011320_20550</name>
</gene>
<dbReference type="InterPro" id="IPR025543">
    <property type="entry name" value="Dodecin-like"/>
</dbReference>
<proteinExistence type="predicted"/>
<dbReference type="SUPFAM" id="SSF89807">
    <property type="entry name" value="Dodecin-like"/>
    <property type="match status" value="1"/>
</dbReference>
<protein>
    <recommendedName>
        <fullName evidence="3">Dodecin flavoprotein</fullName>
    </recommendedName>
</protein>
<accession>A0A917KHY1</accession>